<name>A0A4Y5T123_PARSU</name>
<reference evidence="15" key="1">
    <citation type="journal article" date="2019" name="Curr. Biol.">
        <title>Ancient Mitogenomes Reveal the Evolutionary History and Biogeography of Sloths.</title>
        <authorList>
            <person name="Delsuc F."/>
            <person name="Kuch M."/>
            <person name="Gibb G.C."/>
            <person name="Karpinski E."/>
            <person name="Hackenberger D."/>
            <person name="Szpak P."/>
            <person name="Martinez J.G."/>
            <person name="Mead J.I."/>
            <person name="McDonald H.G."/>
            <person name="MacPhee R.D.E."/>
            <person name="Billet G."/>
            <person name="Hautier L."/>
            <person name="Poinar H.N."/>
        </authorList>
    </citation>
    <scope>NUCLEOTIDE SEQUENCE</scope>
</reference>
<evidence type="ECO:0000256" key="7">
    <source>
        <dbReference type="ARBA" id="ARBA00022989"/>
    </source>
</evidence>
<protein>
    <recommendedName>
        <fullName evidence="13">ATP synthase complex subunit 8</fullName>
    </recommendedName>
</protein>
<evidence type="ECO:0000256" key="14">
    <source>
        <dbReference type="SAM" id="Phobius"/>
    </source>
</evidence>
<evidence type="ECO:0000256" key="2">
    <source>
        <dbReference type="ARBA" id="ARBA00008892"/>
    </source>
</evidence>
<evidence type="ECO:0000256" key="5">
    <source>
        <dbReference type="ARBA" id="ARBA00022692"/>
    </source>
</evidence>
<keyword evidence="3 13" id="KW-0813">Transport</keyword>
<dbReference type="RefSeq" id="YP_009652386.1">
    <property type="nucleotide sequence ID" value="NC_042754.1"/>
</dbReference>
<comment type="subcellular location">
    <subcellularLocation>
        <location evidence="1 13">Mitochondrion membrane</location>
        <topology evidence="1 13">Single-pass membrane protein</topology>
    </subcellularLocation>
</comment>
<dbReference type="PANTHER" id="PTHR13722:SF0">
    <property type="entry name" value="ATP SYNTHASE PROTEIN 8"/>
    <property type="match status" value="1"/>
</dbReference>
<evidence type="ECO:0000256" key="6">
    <source>
        <dbReference type="ARBA" id="ARBA00022781"/>
    </source>
</evidence>
<dbReference type="GO" id="GO:0015078">
    <property type="term" value="F:proton transmembrane transporter activity"/>
    <property type="evidence" value="ECO:0007669"/>
    <property type="project" value="InterPro"/>
</dbReference>
<dbReference type="AlphaFoldDB" id="A0A4Y5T123"/>
<organism evidence="15">
    <name type="scientific">Parocnus serus</name>
    <name type="common">Greater Haitian ground sloth</name>
    <dbReference type="NCBI Taxonomy" id="2546659"/>
    <lineage>
        <taxon>Eukaryota</taxon>
        <taxon>Metazoa</taxon>
        <taxon>Chordata</taxon>
        <taxon>Craniata</taxon>
        <taxon>Vertebrata</taxon>
        <taxon>Euteleostomi</taxon>
        <taxon>Mammalia</taxon>
        <taxon>Eutheria</taxon>
        <taxon>Xenarthra</taxon>
        <taxon>Pilosa</taxon>
        <taxon>Folivora</taxon>
        <taxon>Megalonychidae</taxon>
        <taxon>Parocnus</taxon>
    </lineage>
</organism>
<evidence type="ECO:0000256" key="1">
    <source>
        <dbReference type="ARBA" id="ARBA00004304"/>
    </source>
</evidence>
<accession>A0A4Y5T123</accession>
<evidence type="ECO:0000256" key="12">
    <source>
        <dbReference type="ARBA" id="ARBA00023310"/>
    </source>
</evidence>
<evidence type="ECO:0000256" key="4">
    <source>
        <dbReference type="ARBA" id="ARBA00022547"/>
    </source>
</evidence>
<keyword evidence="4 13" id="KW-0138">CF(0)</keyword>
<evidence type="ECO:0000256" key="13">
    <source>
        <dbReference type="RuleBase" id="RU003661"/>
    </source>
</evidence>
<dbReference type="Pfam" id="PF00895">
    <property type="entry name" value="ATP-synt_8"/>
    <property type="match status" value="1"/>
</dbReference>
<keyword evidence="11 14" id="KW-0472">Membrane</keyword>
<dbReference type="PANTHER" id="PTHR13722">
    <property type="entry name" value="ATP SYNTHASE PROTEIN 8"/>
    <property type="match status" value="1"/>
</dbReference>
<dbReference type="GO" id="GO:0015986">
    <property type="term" value="P:proton motive force-driven ATP synthesis"/>
    <property type="evidence" value="ECO:0007669"/>
    <property type="project" value="InterPro"/>
</dbReference>
<gene>
    <name evidence="15" type="primary">ATP8</name>
</gene>
<keyword evidence="7 14" id="KW-1133">Transmembrane helix</keyword>
<comment type="similarity">
    <text evidence="2 13">Belongs to the ATPase protein 8 family.</text>
</comment>
<evidence type="ECO:0000256" key="11">
    <source>
        <dbReference type="ARBA" id="ARBA00023136"/>
    </source>
</evidence>
<evidence type="ECO:0000256" key="10">
    <source>
        <dbReference type="ARBA" id="ARBA00023128"/>
    </source>
</evidence>
<dbReference type="GO" id="GO:0045259">
    <property type="term" value="C:proton-transporting ATP synthase complex"/>
    <property type="evidence" value="ECO:0007669"/>
    <property type="project" value="UniProtKB-KW"/>
</dbReference>
<keyword evidence="5 13" id="KW-0812">Transmembrane</keyword>
<keyword evidence="9 13" id="KW-0406">Ion transport</keyword>
<evidence type="ECO:0000256" key="3">
    <source>
        <dbReference type="ARBA" id="ARBA00022448"/>
    </source>
</evidence>
<sequence length="67" mass="7695">MPQLNTSTWLITIFSALVSLFVLMQLKLAKHNFTASPTPKTSNMTKYPAPWKTKWTKIYSPLSPLQR</sequence>
<dbReference type="GeneID" id="40498667"/>
<evidence type="ECO:0000313" key="15">
    <source>
        <dbReference type="EMBL" id="QDA81228.1"/>
    </source>
</evidence>
<dbReference type="GO" id="GO:0031966">
    <property type="term" value="C:mitochondrial membrane"/>
    <property type="evidence" value="ECO:0007669"/>
    <property type="project" value="UniProtKB-SubCell"/>
</dbReference>
<evidence type="ECO:0000256" key="8">
    <source>
        <dbReference type="ARBA" id="ARBA00022990"/>
    </source>
</evidence>
<geneLocation type="mitochondrion" evidence="15"/>
<keyword evidence="8" id="KW-0007">Acetylation</keyword>
<dbReference type="CTD" id="4509"/>
<dbReference type="InterPro" id="IPR001421">
    <property type="entry name" value="ATP8_metazoa"/>
</dbReference>
<dbReference type="EMBL" id="MK903503">
    <property type="protein sequence ID" value="QDA81228.1"/>
    <property type="molecule type" value="Genomic_DNA"/>
</dbReference>
<dbReference type="InterPro" id="IPR039017">
    <property type="entry name" value="ATP8_mammal"/>
</dbReference>
<proteinExistence type="inferred from homology"/>
<keyword evidence="12" id="KW-0066">ATP synthesis</keyword>
<keyword evidence="10 13" id="KW-0496">Mitochondrion</keyword>
<evidence type="ECO:0000256" key="9">
    <source>
        <dbReference type="ARBA" id="ARBA00023065"/>
    </source>
</evidence>
<feature type="transmembrane region" description="Helical" evidence="14">
    <location>
        <begin position="6"/>
        <end position="24"/>
    </location>
</feature>
<keyword evidence="6 13" id="KW-0375">Hydrogen ion transport</keyword>